<evidence type="ECO:0000313" key="4">
    <source>
        <dbReference type="Proteomes" id="UP000238534"/>
    </source>
</evidence>
<comment type="caution">
    <text evidence="1">The sequence shown here is derived from an EMBL/GenBank/DDBJ whole genome shotgun (WGS) entry which is preliminary data.</text>
</comment>
<name>A0A2S9D1E9_CHRCI</name>
<accession>A0A2S9D1E9</accession>
<protein>
    <recommendedName>
        <fullName evidence="5">Transcription elongation factor, GreA/GreB family</fullName>
    </recommendedName>
</protein>
<gene>
    <name evidence="1" type="ORF">CQ022_10165</name>
    <name evidence="2" type="ORF">CQ033_03835</name>
</gene>
<dbReference type="AlphaFoldDB" id="A0A2S9D1E9"/>
<reference evidence="3 4" key="1">
    <citation type="submission" date="2017-09" db="EMBL/GenBank/DDBJ databases">
        <title>Genomic, metabolic, and phenotypic characteristics of bacterial isolates from the natural microbiome of the model nematode Caenorhabditis elegans.</title>
        <authorList>
            <person name="Zimmermann J."/>
            <person name="Obeng N."/>
            <person name="Yang W."/>
            <person name="Obeng O."/>
            <person name="Kissoyan K."/>
            <person name="Pees B."/>
            <person name="Dirksen P."/>
            <person name="Hoppner M."/>
            <person name="Franke A."/>
            <person name="Rosenstiel P."/>
            <person name="Leippe M."/>
            <person name="Dierking K."/>
            <person name="Kaleta C."/>
            <person name="Schulenburg H."/>
        </authorList>
    </citation>
    <scope>NUCLEOTIDE SEQUENCE [LARGE SCALE GENOMIC DNA]</scope>
    <source>
        <strain evidence="1 4">MYb25</strain>
        <strain evidence="2 3">MYb44</strain>
    </source>
</reference>
<dbReference type="EMBL" id="PCPP01000001">
    <property type="protein sequence ID" value="PRB86592.1"/>
    <property type="molecule type" value="Genomic_DNA"/>
</dbReference>
<evidence type="ECO:0000313" key="3">
    <source>
        <dbReference type="Proteomes" id="UP000238325"/>
    </source>
</evidence>
<dbReference type="RefSeq" id="WP_105681293.1">
    <property type="nucleotide sequence ID" value="NZ_JBBGZD010000001.1"/>
</dbReference>
<sequence>MEKIVFEKSDIRDFVKTTIAEKIEKLKNFIAFTLEASRDIKKTPKYDSMREEMQEEIYQMQRQLGALNDLKRNMAKVLNTATERVQLGSLVITNKARFYISVSLGEFFFEGDRFYAISPESPMAKEMMGRKGGDEFTLNKIHQKIVEVL</sequence>
<keyword evidence="3" id="KW-1185">Reference proteome</keyword>
<evidence type="ECO:0000313" key="1">
    <source>
        <dbReference type="EMBL" id="PRB86592.1"/>
    </source>
</evidence>
<evidence type="ECO:0000313" key="2">
    <source>
        <dbReference type="EMBL" id="PRB92345.1"/>
    </source>
</evidence>
<proteinExistence type="predicted"/>
<organism evidence="1 4">
    <name type="scientific">Chryseobacterium culicis</name>
    <dbReference type="NCBI Taxonomy" id="680127"/>
    <lineage>
        <taxon>Bacteria</taxon>
        <taxon>Pseudomonadati</taxon>
        <taxon>Bacteroidota</taxon>
        <taxon>Flavobacteriia</taxon>
        <taxon>Flavobacteriales</taxon>
        <taxon>Weeksellaceae</taxon>
        <taxon>Chryseobacterium group</taxon>
        <taxon>Chryseobacterium</taxon>
    </lineage>
</organism>
<dbReference type="EMBL" id="PCPH01000001">
    <property type="protein sequence ID" value="PRB92345.1"/>
    <property type="molecule type" value="Genomic_DNA"/>
</dbReference>
<dbReference type="Proteomes" id="UP000238534">
    <property type="component" value="Unassembled WGS sequence"/>
</dbReference>
<dbReference type="Proteomes" id="UP000238325">
    <property type="component" value="Unassembled WGS sequence"/>
</dbReference>
<dbReference type="OrthoDB" id="667380at2"/>
<evidence type="ECO:0008006" key="5">
    <source>
        <dbReference type="Google" id="ProtNLM"/>
    </source>
</evidence>